<dbReference type="InterPro" id="IPR011089">
    <property type="entry name" value="GmrSD_C"/>
</dbReference>
<name>A0A1Y0BZM3_9MYCO</name>
<protein>
    <recommendedName>
        <fullName evidence="5">DUF262 domain-containing protein</fullName>
    </recommendedName>
</protein>
<dbReference type="AlphaFoldDB" id="A0A1Y0BZM3"/>
<dbReference type="RefSeq" id="WP_087074446.1">
    <property type="nucleotide sequence ID" value="NZ_CP020809.1"/>
</dbReference>
<dbReference type="KEGG" id="mdx:BTO20_06785"/>
<gene>
    <name evidence="3" type="ORF">BTO20_06785</name>
</gene>
<evidence type="ECO:0000313" key="4">
    <source>
        <dbReference type="Proteomes" id="UP000195331"/>
    </source>
</evidence>
<reference evidence="3 4" key="1">
    <citation type="submission" date="2017-04" db="EMBL/GenBank/DDBJ databases">
        <title>Whole Genome Sequence of 1,4-Dioxane Degrading Bacterium Mycobacterium dioxanotrophicus PH-06.</title>
        <authorList>
            <person name="He Y."/>
        </authorList>
    </citation>
    <scope>NUCLEOTIDE SEQUENCE [LARGE SCALE GENOMIC DNA]</scope>
    <source>
        <strain evidence="3 4">PH-06</strain>
    </source>
</reference>
<evidence type="ECO:0000259" key="1">
    <source>
        <dbReference type="Pfam" id="PF03235"/>
    </source>
</evidence>
<dbReference type="Proteomes" id="UP000195331">
    <property type="component" value="Chromosome"/>
</dbReference>
<dbReference type="PANTHER" id="PTHR35149:SF2">
    <property type="entry name" value="DUF262 DOMAIN-CONTAINING PROTEIN"/>
    <property type="match status" value="1"/>
</dbReference>
<sequence>MKEIHGVARSVAEILKGAKYSIDYYQRDYKWEEKQLRELIDDLSAQFLDAYLPSHQREEVQSYPFYFLGSIVLSEKGAQRFIVDGQQRLTTLTLLLTCLRELQNGHNQPNIDELILSNAFGKKSFNLDVEDRVACMTALYEGQPFSPSPADSDSVRNLVERYEDIGELLPQDLQGAALPYFIDWLQYRVQIIQITAYSDDDAYTIFETMNDRGLQLRPVDMLKGYLLAGIDEDARRGPGDLWRHRVQDLAAVGKELDADFFKAWLRSQYAETIRERRKGAVGLDYDKIGTEFHRWLRSNASRIGLEKSDDYSRFIREDFEFYRRHFMTIMAATKAPALVAGLERVRYNADHQFTLQVPMLLAPLVVGEDDAVAVRKIGLVANYVDILLTWRIWNNRAIDASTLQYRTFLVTKAIRGQDVSKIGRILYDQLMQEAERIGSTDRLRLHQQNRRHLHRLLARITDYVEVESGGHSTYLQMTSGSPVKYEVEHIWANHPRRHSDEFEHAADFADHRNLMGDLLLLPKKFNASYGDMTFEKKLKHYNAQNLLARSLNAECYKNNPGFRQFLDRTGLPFTPYDDFTARAVLDRGTLYEKVAQQIWNPEDLLVDDSLITAQSTPYRNT</sequence>
<dbReference type="Pfam" id="PF03235">
    <property type="entry name" value="GmrSD_N"/>
    <property type="match status" value="1"/>
</dbReference>
<dbReference type="InterPro" id="IPR004919">
    <property type="entry name" value="GmrSD_N"/>
</dbReference>
<evidence type="ECO:0000313" key="3">
    <source>
        <dbReference type="EMBL" id="ART68326.1"/>
    </source>
</evidence>
<proteinExistence type="predicted"/>
<organism evidence="3 4">
    <name type="scientific">Mycobacterium dioxanotrophicus</name>
    <dbReference type="NCBI Taxonomy" id="482462"/>
    <lineage>
        <taxon>Bacteria</taxon>
        <taxon>Bacillati</taxon>
        <taxon>Actinomycetota</taxon>
        <taxon>Actinomycetes</taxon>
        <taxon>Mycobacteriales</taxon>
        <taxon>Mycobacteriaceae</taxon>
        <taxon>Mycobacterium</taxon>
    </lineage>
</organism>
<dbReference type="EMBL" id="CP020809">
    <property type="protein sequence ID" value="ART68326.1"/>
    <property type="molecule type" value="Genomic_DNA"/>
</dbReference>
<feature type="domain" description="GmrSD restriction endonucleases N-terminal" evidence="1">
    <location>
        <begin position="12"/>
        <end position="226"/>
    </location>
</feature>
<dbReference type="OrthoDB" id="9798761at2"/>
<dbReference type="Pfam" id="PF07510">
    <property type="entry name" value="GmrSD_C"/>
    <property type="match status" value="1"/>
</dbReference>
<evidence type="ECO:0000259" key="2">
    <source>
        <dbReference type="Pfam" id="PF07510"/>
    </source>
</evidence>
<accession>A0A1Y0BZM3</accession>
<keyword evidence="4" id="KW-1185">Reference proteome</keyword>
<evidence type="ECO:0008006" key="5">
    <source>
        <dbReference type="Google" id="ProtNLM"/>
    </source>
</evidence>
<dbReference type="PANTHER" id="PTHR35149">
    <property type="entry name" value="SLL5132 PROTEIN"/>
    <property type="match status" value="1"/>
</dbReference>
<feature type="domain" description="GmrSD restriction endonucleases C-terminal" evidence="2">
    <location>
        <begin position="447"/>
        <end position="551"/>
    </location>
</feature>